<organism evidence="2 3">
    <name type="scientific">Alistipes timonensis JC136</name>
    <dbReference type="NCBI Taxonomy" id="1033731"/>
    <lineage>
        <taxon>Bacteria</taxon>
        <taxon>Pseudomonadati</taxon>
        <taxon>Bacteroidota</taxon>
        <taxon>Bacteroidia</taxon>
        <taxon>Bacteroidales</taxon>
        <taxon>Rikenellaceae</taxon>
        <taxon>Alistipes</taxon>
    </lineage>
</organism>
<evidence type="ECO:0008006" key="4">
    <source>
        <dbReference type="Google" id="ProtNLM"/>
    </source>
</evidence>
<reference evidence="2 3" key="1">
    <citation type="submission" date="2016-10" db="EMBL/GenBank/DDBJ databases">
        <authorList>
            <person name="de Groot N.N."/>
        </authorList>
    </citation>
    <scope>NUCLEOTIDE SEQUENCE [LARGE SCALE GENOMIC DNA]</scope>
    <source>
        <strain evidence="2 3">DSM 25383</strain>
    </source>
</reference>
<gene>
    <name evidence="2" type="ORF">SAMN05444145_10211</name>
</gene>
<accession>A0A1H3YY30</accession>
<name>A0A1H3YY30_9BACT</name>
<dbReference type="AlphaFoldDB" id="A0A1H3YY30"/>
<dbReference type="RefSeq" id="WP_010264389.1">
    <property type="nucleotide sequence ID" value="NZ_CAEG01000012.1"/>
</dbReference>
<protein>
    <recommendedName>
        <fullName evidence="4">Lipoprotein</fullName>
    </recommendedName>
</protein>
<evidence type="ECO:0000256" key="1">
    <source>
        <dbReference type="SAM" id="SignalP"/>
    </source>
</evidence>
<dbReference type="EMBL" id="FNRI01000002">
    <property type="protein sequence ID" value="SEA15974.1"/>
    <property type="molecule type" value="Genomic_DNA"/>
</dbReference>
<feature type="chain" id="PRO_5010223719" description="Lipoprotein" evidence="1">
    <location>
        <begin position="21"/>
        <end position="202"/>
    </location>
</feature>
<keyword evidence="1" id="KW-0732">Signal</keyword>
<evidence type="ECO:0000313" key="3">
    <source>
        <dbReference type="Proteomes" id="UP000183253"/>
    </source>
</evidence>
<keyword evidence="3" id="KW-1185">Reference proteome</keyword>
<feature type="signal peptide" evidence="1">
    <location>
        <begin position="1"/>
        <end position="20"/>
    </location>
</feature>
<evidence type="ECO:0000313" key="2">
    <source>
        <dbReference type="EMBL" id="SEA15974.1"/>
    </source>
</evidence>
<dbReference type="OrthoDB" id="1003500at2"/>
<sequence length="202" mass="22536">MKKILLCVPLLALFAAGLIGCSQQRQWNHEQRKAMREALRSYRQMVYLDDLTDAEFVLFTDDVAGQLENSYPVYVEFVEMQGVDDTVDMVVVSTIVDELDADAHNMRHIYPYSALVAQGVLPAGLDHSQQQAFYKCFAGKVNAAYATTEQFFNAILADTTDLSQIRQMESQCANDLFSWVVTEVDITETIPAAPAAAPAQKK</sequence>
<proteinExistence type="predicted"/>
<dbReference type="Proteomes" id="UP000183253">
    <property type="component" value="Unassembled WGS sequence"/>
</dbReference>
<dbReference type="PROSITE" id="PS51257">
    <property type="entry name" value="PROKAR_LIPOPROTEIN"/>
    <property type="match status" value="1"/>
</dbReference>